<keyword evidence="2" id="KW-1185">Reference proteome</keyword>
<dbReference type="InParanoid" id="A0A0H2R4W8"/>
<dbReference type="Gene3D" id="2.60.120.260">
    <property type="entry name" value="Galactose-binding domain-like"/>
    <property type="match status" value="1"/>
</dbReference>
<name>A0A0H2R4W8_9AGAM</name>
<dbReference type="AlphaFoldDB" id="A0A0H2R4W8"/>
<dbReference type="Proteomes" id="UP000053477">
    <property type="component" value="Unassembled WGS sequence"/>
</dbReference>
<evidence type="ECO:0000313" key="2">
    <source>
        <dbReference type="Proteomes" id="UP000053477"/>
    </source>
</evidence>
<sequence length="212" mass="21734">MNASVQADGIQIHYVPALPDGHKHNTTDPSLGWILSTVGGVLVALTSSSSANATFTFFGNSIQVFASAIPTGDSFASTVFSLDNNQTIVAQPTPDGLLYSATSLNAALPHTIIVRKSELSSDDSIIVISAISVLNTENVVEASPALVTNVPSSAAKSPQTTGMVATAASNHNHGLLIAAITVTTSVVQTVSATRRTVHSTLSGMSQFGSDQG</sequence>
<dbReference type="EMBL" id="KQ086178">
    <property type="protein sequence ID" value="KLO06840.1"/>
    <property type="molecule type" value="Genomic_DNA"/>
</dbReference>
<protein>
    <submittedName>
        <fullName evidence="1">Uncharacterized protein</fullName>
    </submittedName>
</protein>
<accession>A0A0H2R4W8</accession>
<gene>
    <name evidence="1" type="ORF">SCHPADRAFT_895125</name>
</gene>
<evidence type="ECO:0000313" key="1">
    <source>
        <dbReference type="EMBL" id="KLO06840.1"/>
    </source>
</evidence>
<organism evidence="1 2">
    <name type="scientific">Schizopora paradoxa</name>
    <dbReference type="NCBI Taxonomy" id="27342"/>
    <lineage>
        <taxon>Eukaryota</taxon>
        <taxon>Fungi</taxon>
        <taxon>Dikarya</taxon>
        <taxon>Basidiomycota</taxon>
        <taxon>Agaricomycotina</taxon>
        <taxon>Agaricomycetes</taxon>
        <taxon>Hymenochaetales</taxon>
        <taxon>Schizoporaceae</taxon>
        <taxon>Schizopora</taxon>
    </lineage>
</organism>
<reference evidence="1 2" key="1">
    <citation type="submission" date="2015-04" db="EMBL/GenBank/DDBJ databases">
        <title>Complete genome sequence of Schizopora paradoxa KUC8140, a cosmopolitan wood degrader in East Asia.</title>
        <authorList>
            <consortium name="DOE Joint Genome Institute"/>
            <person name="Min B."/>
            <person name="Park H."/>
            <person name="Jang Y."/>
            <person name="Kim J.-J."/>
            <person name="Kim K.H."/>
            <person name="Pangilinan J."/>
            <person name="Lipzen A."/>
            <person name="Riley R."/>
            <person name="Grigoriev I.V."/>
            <person name="Spatafora J.W."/>
            <person name="Choi I.-G."/>
        </authorList>
    </citation>
    <scope>NUCLEOTIDE SEQUENCE [LARGE SCALE GENOMIC DNA]</scope>
    <source>
        <strain evidence="1 2">KUC8140</strain>
    </source>
</reference>
<proteinExistence type="predicted"/>